<dbReference type="Pfam" id="PF01047">
    <property type="entry name" value="MarR"/>
    <property type="match status" value="1"/>
</dbReference>
<dbReference type="InterPro" id="IPR011991">
    <property type="entry name" value="ArsR-like_HTH"/>
</dbReference>
<evidence type="ECO:0000256" key="1">
    <source>
        <dbReference type="ARBA" id="ARBA00023015"/>
    </source>
</evidence>
<dbReference type="InterPro" id="IPR036390">
    <property type="entry name" value="WH_DNA-bd_sf"/>
</dbReference>
<dbReference type="InterPro" id="IPR036388">
    <property type="entry name" value="WH-like_DNA-bd_sf"/>
</dbReference>
<protein>
    <submittedName>
        <fullName evidence="5">MarR family transcriptional regulator</fullName>
    </submittedName>
</protein>
<dbReference type="SMART" id="SM00347">
    <property type="entry name" value="HTH_MARR"/>
    <property type="match status" value="1"/>
</dbReference>
<organism evidence="5 6">
    <name type="scientific">Zoogloea oryzae</name>
    <dbReference type="NCBI Taxonomy" id="310767"/>
    <lineage>
        <taxon>Bacteria</taxon>
        <taxon>Pseudomonadati</taxon>
        <taxon>Pseudomonadota</taxon>
        <taxon>Betaproteobacteria</taxon>
        <taxon>Rhodocyclales</taxon>
        <taxon>Zoogloeaceae</taxon>
        <taxon>Zoogloea</taxon>
    </lineage>
</organism>
<keyword evidence="2" id="KW-0238">DNA-binding</keyword>
<sequence>MSATKKTSRFLPEHEDFSYEEFPFYWLARVHAIYSLEMEKVLKKLGTDIPTRRVLLMLRLHGTVSVSELATHAIIKLSTLTRIVQRMREEGLVETRTNADDARITDVLVTPKGEALTDRIQEATKKIYVKGYSNLTDTQLAKLTQTLQVMFHNFSDG</sequence>
<dbReference type="PANTHER" id="PTHR42756">
    <property type="entry name" value="TRANSCRIPTIONAL REGULATOR, MARR"/>
    <property type="match status" value="1"/>
</dbReference>
<dbReference type="EMBL" id="BSPX01000062">
    <property type="protein sequence ID" value="GLT23834.1"/>
    <property type="molecule type" value="Genomic_DNA"/>
</dbReference>
<keyword evidence="3" id="KW-0804">Transcription</keyword>
<evidence type="ECO:0000259" key="4">
    <source>
        <dbReference type="PROSITE" id="PS50995"/>
    </source>
</evidence>
<proteinExistence type="predicted"/>
<dbReference type="Proteomes" id="UP001157167">
    <property type="component" value="Unassembled WGS sequence"/>
</dbReference>
<evidence type="ECO:0000313" key="5">
    <source>
        <dbReference type="EMBL" id="GLT23834.1"/>
    </source>
</evidence>
<dbReference type="PROSITE" id="PS50995">
    <property type="entry name" value="HTH_MARR_2"/>
    <property type="match status" value="1"/>
</dbReference>
<gene>
    <name evidence="5" type="ORF">GCM10007933_33050</name>
</gene>
<accession>A0ABQ6FEV0</accession>
<dbReference type="SUPFAM" id="SSF46785">
    <property type="entry name" value="Winged helix' DNA-binding domain"/>
    <property type="match status" value="1"/>
</dbReference>
<keyword evidence="6" id="KW-1185">Reference proteome</keyword>
<dbReference type="InterPro" id="IPR000835">
    <property type="entry name" value="HTH_MarR-typ"/>
</dbReference>
<dbReference type="Gene3D" id="1.10.10.10">
    <property type="entry name" value="Winged helix-like DNA-binding domain superfamily/Winged helix DNA-binding domain"/>
    <property type="match status" value="1"/>
</dbReference>
<feature type="domain" description="HTH marR-type" evidence="4">
    <location>
        <begin position="20"/>
        <end position="152"/>
    </location>
</feature>
<dbReference type="CDD" id="cd00090">
    <property type="entry name" value="HTH_ARSR"/>
    <property type="match status" value="1"/>
</dbReference>
<dbReference type="RefSeq" id="WP_284189012.1">
    <property type="nucleotide sequence ID" value="NZ_BSPX01000062.1"/>
</dbReference>
<evidence type="ECO:0000256" key="3">
    <source>
        <dbReference type="ARBA" id="ARBA00023163"/>
    </source>
</evidence>
<evidence type="ECO:0000313" key="6">
    <source>
        <dbReference type="Proteomes" id="UP001157167"/>
    </source>
</evidence>
<keyword evidence="1" id="KW-0805">Transcription regulation</keyword>
<evidence type="ECO:0000256" key="2">
    <source>
        <dbReference type="ARBA" id="ARBA00023125"/>
    </source>
</evidence>
<reference evidence="6" key="1">
    <citation type="journal article" date="2019" name="Int. J. Syst. Evol. Microbiol.">
        <title>The Global Catalogue of Microorganisms (GCM) 10K type strain sequencing project: providing services to taxonomists for standard genome sequencing and annotation.</title>
        <authorList>
            <consortium name="The Broad Institute Genomics Platform"/>
            <consortium name="The Broad Institute Genome Sequencing Center for Infectious Disease"/>
            <person name="Wu L."/>
            <person name="Ma J."/>
        </authorList>
    </citation>
    <scope>NUCLEOTIDE SEQUENCE [LARGE SCALE GENOMIC DNA]</scope>
    <source>
        <strain evidence="6">NBRC 102407</strain>
    </source>
</reference>
<dbReference type="PANTHER" id="PTHR42756:SF1">
    <property type="entry name" value="TRANSCRIPTIONAL REPRESSOR OF EMRAB OPERON"/>
    <property type="match status" value="1"/>
</dbReference>
<name>A0ABQ6FEV0_9RHOO</name>
<comment type="caution">
    <text evidence="5">The sequence shown here is derived from an EMBL/GenBank/DDBJ whole genome shotgun (WGS) entry which is preliminary data.</text>
</comment>